<protein>
    <recommendedName>
        <fullName evidence="4">Polysaccharide chain length determinant N-terminal domain-containing protein</fullName>
    </recommendedName>
</protein>
<dbReference type="RefSeq" id="WP_193662155.1">
    <property type="nucleotide sequence ID" value="NZ_BAAAMM010000025.1"/>
</dbReference>
<evidence type="ECO:0000313" key="2">
    <source>
        <dbReference type="EMBL" id="MEQ7849296.1"/>
    </source>
</evidence>
<evidence type="ECO:0000256" key="1">
    <source>
        <dbReference type="SAM" id="Phobius"/>
    </source>
</evidence>
<comment type="caution">
    <text evidence="2">The sequence shown here is derived from an EMBL/GenBank/DDBJ whole genome shotgun (WGS) entry which is preliminary data.</text>
</comment>
<name>A0ABV1P3F0_9ACTN</name>
<dbReference type="PANTHER" id="PTHR32309:SF31">
    <property type="entry name" value="CAPSULAR EXOPOLYSACCHARIDE FAMILY"/>
    <property type="match status" value="1"/>
</dbReference>
<dbReference type="InterPro" id="IPR027417">
    <property type="entry name" value="P-loop_NTPase"/>
</dbReference>
<proteinExistence type="predicted"/>
<accession>A0ABV1P3F0</accession>
<keyword evidence="1" id="KW-0812">Transmembrane</keyword>
<dbReference type="EMBL" id="JBEGDP010000034">
    <property type="protein sequence ID" value="MEQ7849296.1"/>
    <property type="molecule type" value="Genomic_DNA"/>
</dbReference>
<dbReference type="PANTHER" id="PTHR32309">
    <property type="entry name" value="TYROSINE-PROTEIN KINASE"/>
    <property type="match status" value="1"/>
</dbReference>
<keyword evidence="1" id="KW-1133">Transmembrane helix</keyword>
<feature type="transmembrane region" description="Helical" evidence="1">
    <location>
        <begin position="12"/>
        <end position="31"/>
    </location>
</feature>
<reference evidence="2 3" key="1">
    <citation type="submission" date="2024-02" db="EMBL/GenBank/DDBJ databases">
        <title>Full genome sequence of Nocardioides kribbensis.</title>
        <authorList>
            <person name="Poletto B.L."/>
            <person name="Silva G."/>
            <person name="Galante D."/>
            <person name="Campos K.R."/>
            <person name="Santos M.B.N."/>
            <person name="Sacchi C.T."/>
        </authorList>
    </citation>
    <scope>NUCLEOTIDE SEQUENCE [LARGE SCALE GENOMIC DNA]</scope>
    <source>
        <strain evidence="2 3">O4R</strain>
    </source>
</reference>
<dbReference type="SUPFAM" id="SSF52540">
    <property type="entry name" value="P-loop containing nucleoside triphosphate hydrolases"/>
    <property type="match status" value="1"/>
</dbReference>
<sequence length="428" mass="44730">MIETVRRALRWRWPWMVLVLVPVAVVGIWWVEAQPTRAEAVSVVGVTPASVEYANPDLVQLTVNRYAVLLASPTGLQGVSDDTGIDVDELEQAVSVESSLDSANLRIVVDAATEERAEEIADAVAAHARVLGADDDATDVSVLSPAVVQAPPLTASKRVLEAVLLLIALVVALGAACAVELARPRIRTGGDAEAATGAMVVAGMRRFPQPGLLRRNVVSDDEVLRAARALRTGLLASERSAPSGPICVLGSELGAGGTTISFLLARSASDAGEAVLLIDGDLEGTGLSKHLLLPQDVGLDDVLAGRADLEAAIDREGRVPVVGTRRKLGSDALTERRLGEVLKEAAGSWERVIVDAPPVGSQGADVVGLHAASVLLVVPLGAPVHRVRRAARRLARHGIPVRGVVLNRAPRGVVESMRTVATVSHADG</sequence>
<dbReference type="Gene3D" id="3.40.50.300">
    <property type="entry name" value="P-loop containing nucleotide triphosphate hydrolases"/>
    <property type="match status" value="1"/>
</dbReference>
<keyword evidence="3" id="KW-1185">Reference proteome</keyword>
<evidence type="ECO:0008006" key="4">
    <source>
        <dbReference type="Google" id="ProtNLM"/>
    </source>
</evidence>
<dbReference type="InterPro" id="IPR050445">
    <property type="entry name" value="Bact_polysacc_biosynth/exp"/>
</dbReference>
<dbReference type="Proteomes" id="UP001482520">
    <property type="component" value="Unassembled WGS sequence"/>
</dbReference>
<evidence type="ECO:0000313" key="3">
    <source>
        <dbReference type="Proteomes" id="UP001482520"/>
    </source>
</evidence>
<gene>
    <name evidence="2" type="ORF">V6R90_18620</name>
</gene>
<organism evidence="2 3">
    <name type="scientific">Nocardioides kribbensis</name>
    <dbReference type="NCBI Taxonomy" id="305517"/>
    <lineage>
        <taxon>Bacteria</taxon>
        <taxon>Bacillati</taxon>
        <taxon>Actinomycetota</taxon>
        <taxon>Actinomycetes</taxon>
        <taxon>Propionibacteriales</taxon>
        <taxon>Nocardioidaceae</taxon>
        <taxon>Nocardioides</taxon>
    </lineage>
</organism>
<keyword evidence="1" id="KW-0472">Membrane</keyword>